<organism evidence="2 3">
    <name type="scientific">Caenorhabditis bovis</name>
    <dbReference type="NCBI Taxonomy" id="2654633"/>
    <lineage>
        <taxon>Eukaryota</taxon>
        <taxon>Metazoa</taxon>
        <taxon>Ecdysozoa</taxon>
        <taxon>Nematoda</taxon>
        <taxon>Chromadorea</taxon>
        <taxon>Rhabditida</taxon>
        <taxon>Rhabditina</taxon>
        <taxon>Rhabditomorpha</taxon>
        <taxon>Rhabditoidea</taxon>
        <taxon>Rhabditidae</taxon>
        <taxon>Peloderinae</taxon>
        <taxon>Caenorhabditis</taxon>
    </lineage>
</organism>
<evidence type="ECO:0000313" key="3">
    <source>
        <dbReference type="Proteomes" id="UP000494206"/>
    </source>
</evidence>
<keyword evidence="1" id="KW-0732">Signal</keyword>
<protein>
    <submittedName>
        <fullName evidence="2">Uncharacterized protein</fullName>
    </submittedName>
</protein>
<dbReference type="Proteomes" id="UP000494206">
    <property type="component" value="Unassembled WGS sequence"/>
</dbReference>
<reference evidence="2 3" key="1">
    <citation type="submission" date="2020-04" db="EMBL/GenBank/DDBJ databases">
        <authorList>
            <person name="Laetsch R D."/>
            <person name="Stevens L."/>
            <person name="Kumar S."/>
            <person name="Blaxter L. M."/>
        </authorList>
    </citation>
    <scope>NUCLEOTIDE SEQUENCE [LARGE SCALE GENOMIC DNA]</scope>
</reference>
<evidence type="ECO:0000256" key="1">
    <source>
        <dbReference type="SAM" id="SignalP"/>
    </source>
</evidence>
<feature type="chain" id="PRO_5035785412" evidence="1">
    <location>
        <begin position="25"/>
        <end position="971"/>
    </location>
</feature>
<gene>
    <name evidence="2" type="ORF">CBOVIS_LOCUS148</name>
</gene>
<comment type="caution">
    <text evidence="2">The sequence shown here is derived from an EMBL/GenBank/DDBJ whole genome shotgun (WGS) entry which is preliminary data.</text>
</comment>
<dbReference type="OrthoDB" id="5917524at2759"/>
<dbReference type="PANTHER" id="PTHR34722">
    <property type="entry name" value="HOMOLOG OF ODR-2 (TWO)-RELATED"/>
    <property type="match status" value="1"/>
</dbReference>
<dbReference type="GO" id="GO:0043025">
    <property type="term" value="C:neuronal cell body"/>
    <property type="evidence" value="ECO:0007669"/>
    <property type="project" value="TreeGrafter"/>
</dbReference>
<sequence length="971" mass="111476">MRFSFPLLGFTLILMLAMPPRNFASPKSAHRRRRHDYDELISDDETDYEMIEQQPPPDVFSEEERNVVWQNPEHPERRQGRYIDDDQTEFVRTETSDQVYKKLRTYICPISRMFVGDIPQDMSTMTDEAHFLHRTCSSLHHIILRCCRLLAKDYGAGALPRQIECYSCMSLSYQTSWKYLQTTYIYPKVFTDRCRDPSSERGMPTVMCSSVCVSLMEPDIEAGVFIGFKHIRGCLDRILRHGFNQSALRTHRFHQNNQCRTLSRSALFNPARATDPPAIGDVQLCSCMDDAYINQPSTSNCLEQEQKNDTVIEYIDDQGNSVIFDASTSTVFVDADGNTVICTESFDDYAQNVVQEEIVGMNSNNDMPNEVLLTANSLKSKPVLECKSGVSSKKDLSVNRTINKDGSLLNKNLPDMKNMFNVISQSAMRKVENVFNSNVDTTTESASETKDIYNSFLDGEGEKELDMNNMEMDLTVTQEPMEKYRPLGSRIYHEDWPLYCRESIDFKSACEILTGARFIPEELICKTFPQNFQQEGTFIIYGESNHLPVTSDNLGKWGSPCGKIRFYKKSDDGKVIRVDDGKGNLKEWAKDFTYRVSLKKYEHVLTKKSRENGKGFYEKKEHPWDFTHLVTQNKFNHSKLMESNNMESENPNREITRIPKTACAFFEGFPLYSTSPLEFTEAAMILIGGTTIDANKKCEAVPVGYRENGTFVIDLKRLSFNILEIRRDANGQWSKPSGQNRYYKFDTNGDAIRVDRSGKLMKGIEYDIKVLCKRYDNLDADKKFVRKIYTASTRAGLMFEGSPNVAVLSYMWKSEPIPFVATGAQNNVIANSKDCKMIIDEDEFIDPDLDEECVQVVKLNEPSRSRRRLKRPRFESGESETRILVNDDSNQVDGSLLELRHTLIKNEFENQARLAGILDRAEHLLNSIEQRFVEPEIDIYQPNRHQDDLNNSWTEPIIEEEVVSCTADNFQ</sequence>
<dbReference type="Pfam" id="PF06579">
    <property type="entry name" value="Ly-6_related"/>
    <property type="match status" value="1"/>
</dbReference>
<keyword evidence="3" id="KW-1185">Reference proteome</keyword>
<name>A0A8S1E9H3_9PELO</name>
<dbReference type="GO" id="GO:0030424">
    <property type="term" value="C:axon"/>
    <property type="evidence" value="ECO:0007669"/>
    <property type="project" value="TreeGrafter"/>
</dbReference>
<proteinExistence type="predicted"/>
<dbReference type="AlphaFoldDB" id="A0A8S1E9H3"/>
<accession>A0A8S1E9H3</accession>
<dbReference type="InterPro" id="IPR010558">
    <property type="entry name" value="Ly-6-related"/>
</dbReference>
<dbReference type="GO" id="GO:1990834">
    <property type="term" value="P:response to odorant"/>
    <property type="evidence" value="ECO:0007669"/>
    <property type="project" value="TreeGrafter"/>
</dbReference>
<dbReference type="EMBL" id="CADEPM010000001">
    <property type="protein sequence ID" value="CAB3396622.1"/>
    <property type="molecule type" value="Genomic_DNA"/>
</dbReference>
<feature type="signal peptide" evidence="1">
    <location>
        <begin position="1"/>
        <end position="24"/>
    </location>
</feature>
<evidence type="ECO:0000313" key="2">
    <source>
        <dbReference type="EMBL" id="CAB3396622.1"/>
    </source>
</evidence>
<dbReference type="PANTHER" id="PTHR34722:SF4">
    <property type="entry name" value="HOMOLOG OF ODR-2 (TWO)-RELATED"/>
    <property type="match status" value="1"/>
</dbReference>
<dbReference type="GO" id="GO:0042048">
    <property type="term" value="P:olfactory behavior"/>
    <property type="evidence" value="ECO:0007669"/>
    <property type="project" value="TreeGrafter"/>
</dbReference>